<dbReference type="Pfam" id="PF20914">
    <property type="entry name" value="DNA_pol_IIIA_C"/>
    <property type="match status" value="1"/>
</dbReference>
<accession>A0A2M8HF38</accession>
<dbReference type="EMBL" id="PGCP01000001">
    <property type="protein sequence ID" value="PJC95178.1"/>
    <property type="molecule type" value="Genomic_DNA"/>
</dbReference>
<evidence type="ECO:0000256" key="8">
    <source>
        <dbReference type="ARBA" id="ARBA00022932"/>
    </source>
</evidence>
<dbReference type="Pfam" id="PF02811">
    <property type="entry name" value="PHP"/>
    <property type="match status" value="1"/>
</dbReference>
<evidence type="ECO:0000256" key="9">
    <source>
        <dbReference type="ARBA" id="ARBA00049244"/>
    </source>
</evidence>
<keyword evidence="8" id="KW-0239">DNA-directed DNA polymerase</keyword>
<comment type="caution">
    <text evidence="11">The sequence shown here is derived from an EMBL/GenBank/DDBJ whole genome shotgun (WGS) entry which is preliminary data.</text>
</comment>
<dbReference type="GO" id="GO:0003887">
    <property type="term" value="F:DNA-directed DNA polymerase activity"/>
    <property type="evidence" value="ECO:0007669"/>
    <property type="project" value="UniProtKB-KW"/>
</dbReference>
<dbReference type="Pfam" id="PF01336">
    <property type="entry name" value="tRNA_anti-codon"/>
    <property type="match status" value="1"/>
</dbReference>
<evidence type="ECO:0000256" key="2">
    <source>
        <dbReference type="ARBA" id="ARBA00012417"/>
    </source>
</evidence>
<dbReference type="FunFam" id="3.20.20.140:FF:000028">
    <property type="entry name" value="DNA polymerase III subunit alpha"/>
    <property type="match status" value="1"/>
</dbReference>
<dbReference type="InterPro" id="IPR048472">
    <property type="entry name" value="DNA_pol_IIIA_C"/>
</dbReference>
<dbReference type="Gene3D" id="1.10.10.1600">
    <property type="entry name" value="Bacterial DNA polymerase III alpha subunit, thumb domain"/>
    <property type="match status" value="1"/>
</dbReference>
<dbReference type="InterPro" id="IPR003141">
    <property type="entry name" value="Pol/His_phosphatase_N"/>
</dbReference>
<dbReference type="InterPro" id="IPR011708">
    <property type="entry name" value="DNA_pol3_alpha_NTPase_dom"/>
</dbReference>
<dbReference type="InterPro" id="IPR040982">
    <property type="entry name" value="DNA_pol3_finger"/>
</dbReference>
<dbReference type="Pfam" id="PF14579">
    <property type="entry name" value="HHH_6"/>
    <property type="match status" value="1"/>
</dbReference>
<reference evidence="11 12" key="1">
    <citation type="submission" date="2017-11" db="EMBL/GenBank/DDBJ databases">
        <title>Draft genome sequence of environmental isolate Aeromonas lusitania sp. nov. MDC 2473.</title>
        <authorList>
            <person name="Colston S.M."/>
            <person name="Navarro A."/>
            <person name="Martinez-Murcia A.J."/>
            <person name="Graf J."/>
        </authorList>
    </citation>
    <scope>NUCLEOTIDE SEQUENCE [LARGE SCALE GENOMIC DNA]</scope>
    <source>
        <strain evidence="11 12">MDC 2473</strain>
    </source>
</reference>
<organism evidence="11 12">
    <name type="scientific">Aeromonas lusitana</name>
    <dbReference type="NCBI Taxonomy" id="931529"/>
    <lineage>
        <taxon>Bacteria</taxon>
        <taxon>Pseudomonadati</taxon>
        <taxon>Pseudomonadota</taxon>
        <taxon>Gammaproteobacteria</taxon>
        <taxon>Aeromonadales</taxon>
        <taxon>Aeromonadaceae</taxon>
        <taxon>Aeromonas</taxon>
    </lineage>
</organism>
<evidence type="ECO:0000256" key="5">
    <source>
        <dbReference type="ARBA" id="ARBA00022679"/>
    </source>
</evidence>
<dbReference type="InterPro" id="IPR029460">
    <property type="entry name" value="DNAPol_HHH"/>
</dbReference>
<proteinExistence type="predicted"/>
<keyword evidence="6" id="KW-0548">Nucleotidyltransferase</keyword>
<keyword evidence="12" id="KW-1185">Reference proteome</keyword>
<dbReference type="EC" id="2.7.7.7" evidence="2"/>
<evidence type="ECO:0000256" key="4">
    <source>
        <dbReference type="ARBA" id="ARBA00022490"/>
    </source>
</evidence>
<gene>
    <name evidence="11" type="ORF">CUC44_00355</name>
</gene>
<dbReference type="SUPFAM" id="SSF89550">
    <property type="entry name" value="PHP domain-like"/>
    <property type="match status" value="1"/>
</dbReference>
<dbReference type="CDD" id="cd04485">
    <property type="entry name" value="DnaE_OBF"/>
    <property type="match status" value="1"/>
</dbReference>
<sequence length="1159" mass="130307">MAEPRFIHLRVHSDFSMVDGLQKIGPIVGAAAANNMPALALTDQMNMCGLVRFYGSAHGKGIKPIVGADFWVQSQELGDEQFRLTLLAMDNDGYQNITLLISRGYQRGHVQGRPVIDKEWLADHAKGVIVISGGREGDVGKFLLKGNRQMMEQSLAFYQAHFPDTYYLELQRTGRPDEEAYLHMAVAVATEFDLPVVATNEVVFLNADDFDAHEIRVAIHDGYTLMDKRRPRRYSPQQYLRSQEEMLDLFADIPEALENSVEIAKRCNVTVRLGEYFLPNFPTGDMSTEDFLVMKSREGLEDRLAFLFPDPEVRAAKRGEYDERLEIELKVINQMGFPGYFLIVMEFIQWSKDNGIPVGPGRGSGAGSLVAYALKITDLDPLEFDLLFERFLNPERVSMPDFDVDFCMDRRDEVIEHVSEMYGREAVSQIITFGSMAAKAVVRDVGRVLGHAYGFVDRISKLIPPDPGMTLAKAFEAEPKLPELYEQDEEVKDLIDMARRLEGVVRNAGKHAGGVVIAPTKITDFAPLYCDDSGHHPVTQFDKNDVEYAGLVKFDFLGLRTLTIIDWALGMINPRLAKEGKPPVDIAAIPIDDKKSFALLQRFETTAVFQLESRGMKDLIKRLQPDCFEDMIALVALFRPGPLQSGMVDNFIERKHGKEAISYPDEKWQHESLKPILEPTYGIILYQEQVMQIAQVLAGYTLGGADMLRRAMGKKNPAEMAKQRSGFEEGAVKNGVDGELAMKIFDLVEKFAGYGFNKSHSAAYALVSYQTLWLKTHFPAEFMAAVMTADMDNTDKIVTLVDECQRMGLTVIPPDVNTGRYRFSVNEDGHIVYGIGAVKGVGEGPIDAILSARDQDGPFRDLFDFCNRVDIKKLNKRVMEKLIYSGAMDRLGPHRAALMATLEEAMRAAEQHAKAQAVGQVDMFGVLTEEIDDVKKAFANVPHWPDKVWLEGERETLGLYLTGHPINQYSSELRRYTSGRLCDLHPTSRDTVTTAAGLVIAARSMVTKRGNKMGIFTLDDRSGRLDVTLFSEALEKYEELMQKDRILVVSGQVSFDDFSGGLKMSARELLDINDARERFARAIRISLDEQRIDERFFPRLCEILEPARAGVCPVQVNYRRPGSRARLTLGTEWRVTPTDQLIDDLRVLLGRERVELVFD</sequence>
<dbReference type="InterPro" id="IPR012340">
    <property type="entry name" value="NA-bd_OB-fold"/>
</dbReference>
<evidence type="ECO:0000313" key="11">
    <source>
        <dbReference type="EMBL" id="PJC95178.1"/>
    </source>
</evidence>
<dbReference type="InterPro" id="IPR004013">
    <property type="entry name" value="PHP_dom"/>
</dbReference>
<dbReference type="CDD" id="cd07433">
    <property type="entry name" value="PHP_PolIIIA_DnaE1"/>
    <property type="match status" value="1"/>
</dbReference>
<dbReference type="NCBIfam" id="TIGR00594">
    <property type="entry name" value="polc"/>
    <property type="match status" value="1"/>
</dbReference>
<name>A0A2M8HF38_9GAMM</name>
<dbReference type="Pfam" id="PF07733">
    <property type="entry name" value="DNA_pol3_alpha"/>
    <property type="match status" value="1"/>
</dbReference>
<protein>
    <recommendedName>
        <fullName evidence="3">DNA polymerase III subunit alpha</fullName>
        <ecNumber evidence="2">2.7.7.7</ecNumber>
    </recommendedName>
</protein>
<comment type="subcellular location">
    <subcellularLocation>
        <location evidence="1">Cytoplasm</location>
    </subcellularLocation>
</comment>
<dbReference type="GO" id="GO:0003676">
    <property type="term" value="F:nucleic acid binding"/>
    <property type="evidence" value="ECO:0007669"/>
    <property type="project" value="InterPro"/>
</dbReference>
<dbReference type="Gene3D" id="1.10.150.870">
    <property type="match status" value="1"/>
</dbReference>
<dbReference type="FunFam" id="2.40.50.140:FF:000106">
    <property type="entry name" value="DNA polymerase III subunit alpha"/>
    <property type="match status" value="1"/>
</dbReference>
<dbReference type="InterPro" id="IPR049821">
    <property type="entry name" value="PolIIIA_DnaE1_PHP"/>
</dbReference>
<dbReference type="AlphaFoldDB" id="A0A2M8HF38"/>
<dbReference type="OrthoDB" id="9803237at2"/>
<dbReference type="SMART" id="SM00481">
    <property type="entry name" value="POLIIIAc"/>
    <property type="match status" value="1"/>
</dbReference>
<evidence type="ECO:0000256" key="7">
    <source>
        <dbReference type="ARBA" id="ARBA00022705"/>
    </source>
</evidence>
<dbReference type="FunFam" id="1.10.10.1600:FF:000001">
    <property type="entry name" value="DNA polymerase III subunit alpha"/>
    <property type="match status" value="1"/>
</dbReference>
<keyword evidence="7" id="KW-0235">DNA replication</keyword>
<dbReference type="Gene3D" id="2.40.50.140">
    <property type="entry name" value="Nucleic acid-binding proteins"/>
    <property type="match status" value="1"/>
</dbReference>
<dbReference type="RefSeq" id="WP_100858025.1">
    <property type="nucleotide sequence ID" value="NZ_PGCP01000001.1"/>
</dbReference>
<dbReference type="InterPro" id="IPR041931">
    <property type="entry name" value="DNA_pol3_alpha_thumb_dom"/>
</dbReference>
<dbReference type="Gene3D" id="3.20.20.140">
    <property type="entry name" value="Metal-dependent hydrolases"/>
    <property type="match status" value="1"/>
</dbReference>
<dbReference type="InterPro" id="IPR004805">
    <property type="entry name" value="DnaE2/DnaE/PolC"/>
</dbReference>
<comment type="catalytic activity">
    <reaction evidence="9">
        <text>DNA(n) + a 2'-deoxyribonucleoside 5'-triphosphate = DNA(n+1) + diphosphate</text>
        <dbReference type="Rhea" id="RHEA:22508"/>
        <dbReference type="Rhea" id="RHEA-COMP:17339"/>
        <dbReference type="Rhea" id="RHEA-COMP:17340"/>
        <dbReference type="ChEBI" id="CHEBI:33019"/>
        <dbReference type="ChEBI" id="CHEBI:61560"/>
        <dbReference type="ChEBI" id="CHEBI:173112"/>
        <dbReference type="EC" id="2.7.7.7"/>
    </reaction>
</comment>
<dbReference type="GO" id="GO:0006260">
    <property type="term" value="P:DNA replication"/>
    <property type="evidence" value="ECO:0007669"/>
    <property type="project" value="UniProtKB-KW"/>
</dbReference>
<dbReference type="Pfam" id="PF17657">
    <property type="entry name" value="DNA_pol3_finger"/>
    <property type="match status" value="1"/>
</dbReference>
<evidence type="ECO:0000259" key="10">
    <source>
        <dbReference type="SMART" id="SM00481"/>
    </source>
</evidence>
<dbReference type="GO" id="GO:0005737">
    <property type="term" value="C:cytoplasm"/>
    <property type="evidence" value="ECO:0007669"/>
    <property type="project" value="UniProtKB-SubCell"/>
</dbReference>
<dbReference type="FunFam" id="1.10.150.870:FF:000001">
    <property type="entry name" value="DNA polymerase III subunit alpha"/>
    <property type="match status" value="1"/>
</dbReference>
<dbReference type="Proteomes" id="UP000232060">
    <property type="component" value="Unassembled WGS sequence"/>
</dbReference>
<feature type="domain" description="Polymerase/histidinol phosphatase N-terminal" evidence="10">
    <location>
        <begin position="7"/>
        <end position="74"/>
    </location>
</feature>
<dbReference type="InterPro" id="IPR004365">
    <property type="entry name" value="NA-bd_OB_tRNA"/>
</dbReference>
<keyword evidence="4" id="KW-0963">Cytoplasm</keyword>
<dbReference type="InterPro" id="IPR016195">
    <property type="entry name" value="Pol/histidinol_Pase-like"/>
</dbReference>
<dbReference type="PANTHER" id="PTHR32294:SF0">
    <property type="entry name" value="DNA POLYMERASE III SUBUNIT ALPHA"/>
    <property type="match status" value="1"/>
</dbReference>
<keyword evidence="5" id="KW-0808">Transferase</keyword>
<evidence type="ECO:0000256" key="1">
    <source>
        <dbReference type="ARBA" id="ARBA00004496"/>
    </source>
</evidence>
<dbReference type="NCBIfam" id="NF004226">
    <property type="entry name" value="PRK05673.1"/>
    <property type="match status" value="1"/>
</dbReference>
<evidence type="ECO:0000256" key="3">
    <source>
        <dbReference type="ARBA" id="ARBA00019114"/>
    </source>
</evidence>
<dbReference type="PANTHER" id="PTHR32294">
    <property type="entry name" value="DNA POLYMERASE III SUBUNIT ALPHA"/>
    <property type="match status" value="1"/>
</dbReference>
<dbReference type="GO" id="GO:0008408">
    <property type="term" value="F:3'-5' exonuclease activity"/>
    <property type="evidence" value="ECO:0007669"/>
    <property type="project" value="InterPro"/>
</dbReference>
<evidence type="ECO:0000256" key="6">
    <source>
        <dbReference type="ARBA" id="ARBA00022695"/>
    </source>
</evidence>
<evidence type="ECO:0000313" key="12">
    <source>
        <dbReference type="Proteomes" id="UP000232060"/>
    </source>
</evidence>